<dbReference type="AlphaFoldDB" id="A0A401QCW6"/>
<name>A0A401QCW6_SCYTO</name>
<organism evidence="1 2">
    <name type="scientific">Scyliorhinus torazame</name>
    <name type="common">Cloudy catshark</name>
    <name type="synonym">Catulus torazame</name>
    <dbReference type="NCBI Taxonomy" id="75743"/>
    <lineage>
        <taxon>Eukaryota</taxon>
        <taxon>Metazoa</taxon>
        <taxon>Chordata</taxon>
        <taxon>Craniata</taxon>
        <taxon>Vertebrata</taxon>
        <taxon>Chondrichthyes</taxon>
        <taxon>Elasmobranchii</taxon>
        <taxon>Galeomorphii</taxon>
        <taxon>Galeoidea</taxon>
        <taxon>Carcharhiniformes</taxon>
        <taxon>Scyliorhinidae</taxon>
        <taxon>Scyliorhinus</taxon>
    </lineage>
</organism>
<dbReference type="InterPro" id="IPR028103">
    <property type="entry name" value="Spatacsin"/>
</dbReference>
<dbReference type="GO" id="GO:0030425">
    <property type="term" value="C:dendrite"/>
    <property type="evidence" value="ECO:0007669"/>
    <property type="project" value="TreeGrafter"/>
</dbReference>
<dbReference type="GO" id="GO:0007268">
    <property type="term" value="P:chemical synaptic transmission"/>
    <property type="evidence" value="ECO:0007669"/>
    <property type="project" value="TreeGrafter"/>
</dbReference>
<evidence type="ECO:0000313" key="2">
    <source>
        <dbReference type="Proteomes" id="UP000288216"/>
    </source>
</evidence>
<dbReference type="GO" id="GO:0048489">
    <property type="term" value="P:synaptic vesicle transport"/>
    <property type="evidence" value="ECO:0007669"/>
    <property type="project" value="TreeGrafter"/>
</dbReference>
<dbReference type="GO" id="GO:0030424">
    <property type="term" value="C:axon"/>
    <property type="evidence" value="ECO:0007669"/>
    <property type="project" value="TreeGrafter"/>
</dbReference>
<dbReference type="EMBL" id="BFAA01029290">
    <property type="protein sequence ID" value="GCB83214.1"/>
    <property type="molecule type" value="Genomic_DNA"/>
</dbReference>
<feature type="non-terminal residue" evidence="1">
    <location>
        <position position="1"/>
    </location>
</feature>
<gene>
    <name evidence="1" type="ORF">scyTo_0023429</name>
</gene>
<dbReference type="STRING" id="75743.A0A401QCW6"/>
<dbReference type="Proteomes" id="UP000288216">
    <property type="component" value="Unassembled WGS sequence"/>
</dbReference>
<evidence type="ECO:0000313" key="1">
    <source>
        <dbReference type="EMBL" id="GCB83214.1"/>
    </source>
</evidence>
<sequence>SWKARLGAIYNQTKVPSAEGFLQRSPWYHRVSCLNSNDASCQLRFHKSPVVLHDDAAKSFGQKEDLNSRANKLGGMVQLQGLKESMSIEIVSVSEFSVLFTLVAPDFGAATVVFWDLETQEVKYHHIDSHSLPVEGDGKDELCLFLTDAGLSMVVFAFSQEDLLNRLMIYGKAGIVDSVCHLNHWNRCSIPIHALE</sequence>
<dbReference type="PANTHER" id="PTHR13650:SF0">
    <property type="entry name" value="SPATACSIN"/>
    <property type="match status" value="1"/>
</dbReference>
<comment type="caution">
    <text evidence="1">The sequence shown here is derived from an EMBL/GenBank/DDBJ whole genome shotgun (WGS) entry which is preliminary data.</text>
</comment>
<feature type="non-terminal residue" evidence="1">
    <location>
        <position position="196"/>
    </location>
</feature>
<dbReference type="GO" id="GO:0007409">
    <property type="term" value="P:axonogenesis"/>
    <property type="evidence" value="ECO:0007669"/>
    <property type="project" value="TreeGrafter"/>
</dbReference>
<dbReference type="OrthoDB" id="5987641at2759"/>
<dbReference type="GO" id="GO:0008088">
    <property type="term" value="P:axo-dendritic transport"/>
    <property type="evidence" value="ECO:0007669"/>
    <property type="project" value="TreeGrafter"/>
</dbReference>
<dbReference type="GO" id="GO:0005737">
    <property type="term" value="C:cytoplasm"/>
    <property type="evidence" value="ECO:0007669"/>
    <property type="project" value="TreeGrafter"/>
</dbReference>
<dbReference type="GO" id="GO:0045202">
    <property type="term" value="C:synapse"/>
    <property type="evidence" value="ECO:0007669"/>
    <property type="project" value="TreeGrafter"/>
</dbReference>
<proteinExistence type="predicted"/>
<accession>A0A401QCW6</accession>
<dbReference type="PANTHER" id="PTHR13650">
    <property type="entry name" value="SPATACSIN"/>
    <property type="match status" value="1"/>
</dbReference>
<protein>
    <submittedName>
        <fullName evidence="1">Uncharacterized protein</fullName>
    </submittedName>
</protein>
<reference evidence="1 2" key="1">
    <citation type="journal article" date="2018" name="Nat. Ecol. Evol.">
        <title>Shark genomes provide insights into elasmobranch evolution and the origin of vertebrates.</title>
        <authorList>
            <person name="Hara Y"/>
            <person name="Yamaguchi K"/>
            <person name="Onimaru K"/>
            <person name="Kadota M"/>
            <person name="Koyanagi M"/>
            <person name="Keeley SD"/>
            <person name="Tatsumi K"/>
            <person name="Tanaka K"/>
            <person name="Motone F"/>
            <person name="Kageyama Y"/>
            <person name="Nozu R"/>
            <person name="Adachi N"/>
            <person name="Nishimura O"/>
            <person name="Nakagawa R"/>
            <person name="Tanegashima C"/>
            <person name="Kiyatake I"/>
            <person name="Matsumoto R"/>
            <person name="Murakumo K"/>
            <person name="Nishida K"/>
            <person name="Terakita A"/>
            <person name="Kuratani S"/>
            <person name="Sato K"/>
            <person name="Hyodo S Kuraku.S."/>
        </authorList>
    </citation>
    <scope>NUCLEOTIDE SEQUENCE [LARGE SCALE GENOMIC DNA]</scope>
</reference>
<keyword evidence="2" id="KW-1185">Reference proteome</keyword>